<dbReference type="OrthoDB" id="958254at2759"/>
<dbReference type="AlphaFoldDB" id="A0A8K0NPS5"/>
<keyword evidence="3" id="KW-0964">Secreted</keyword>
<dbReference type="InterPro" id="IPR004911">
    <property type="entry name" value="Interferon-induced_GILT"/>
</dbReference>
<comment type="subcellular location">
    <subcellularLocation>
        <location evidence="1">Secreted</location>
    </subcellularLocation>
</comment>
<accession>A0A8K0NPS5</accession>
<comment type="similarity">
    <text evidence="2">Belongs to the GILT family.</text>
</comment>
<keyword evidence="5" id="KW-0325">Glycoprotein</keyword>
<evidence type="ECO:0000256" key="3">
    <source>
        <dbReference type="ARBA" id="ARBA00022525"/>
    </source>
</evidence>
<keyword evidence="7" id="KW-1185">Reference proteome</keyword>
<evidence type="ECO:0000313" key="7">
    <source>
        <dbReference type="Proteomes" id="UP000812966"/>
    </source>
</evidence>
<evidence type="ECO:0000256" key="4">
    <source>
        <dbReference type="ARBA" id="ARBA00022729"/>
    </source>
</evidence>
<proteinExistence type="inferred from homology"/>
<keyword evidence="4" id="KW-0732">Signal</keyword>
<evidence type="ECO:0000313" key="6">
    <source>
        <dbReference type="EMBL" id="KAG7562848.1"/>
    </source>
</evidence>
<dbReference type="Proteomes" id="UP000812966">
    <property type="component" value="Unassembled WGS sequence"/>
</dbReference>
<reference evidence="6" key="1">
    <citation type="submission" date="2020-04" db="EMBL/GenBank/DDBJ databases">
        <title>Analysis of mating type loci in Filobasidium floriforme.</title>
        <authorList>
            <person name="Nowrousian M."/>
        </authorList>
    </citation>
    <scope>NUCLEOTIDE SEQUENCE</scope>
    <source>
        <strain evidence="6">CBS 6242</strain>
    </source>
</reference>
<dbReference type="Pfam" id="PF03227">
    <property type="entry name" value="GILT"/>
    <property type="match status" value="1"/>
</dbReference>
<dbReference type="EMBL" id="JABELV010000024">
    <property type="protein sequence ID" value="KAG7562848.1"/>
    <property type="molecule type" value="Genomic_DNA"/>
</dbReference>
<organism evidence="6 7">
    <name type="scientific">Filobasidium floriforme</name>
    <dbReference type="NCBI Taxonomy" id="5210"/>
    <lineage>
        <taxon>Eukaryota</taxon>
        <taxon>Fungi</taxon>
        <taxon>Dikarya</taxon>
        <taxon>Basidiomycota</taxon>
        <taxon>Agaricomycotina</taxon>
        <taxon>Tremellomycetes</taxon>
        <taxon>Filobasidiales</taxon>
        <taxon>Filobasidiaceae</taxon>
        <taxon>Filobasidium</taxon>
    </lineage>
</organism>
<dbReference type="PANTHER" id="PTHR13234">
    <property type="entry name" value="GAMMA-INTERFERON INDUCIBLE LYSOSOMAL THIOL REDUCTASE GILT"/>
    <property type="match status" value="1"/>
</dbReference>
<comment type="caution">
    <text evidence="6">The sequence shown here is derived from an EMBL/GenBank/DDBJ whole genome shotgun (WGS) entry which is preliminary data.</text>
</comment>
<dbReference type="GO" id="GO:0016671">
    <property type="term" value="F:oxidoreductase activity, acting on a sulfur group of donors, disulfide as acceptor"/>
    <property type="evidence" value="ECO:0007669"/>
    <property type="project" value="InterPro"/>
</dbReference>
<evidence type="ECO:0000256" key="1">
    <source>
        <dbReference type="ARBA" id="ARBA00004613"/>
    </source>
</evidence>
<protein>
    <submittedName>
        <fullName evidence="6">Uncharacterized protein</fullName>
    </submittedName>
</protein>
<evidence type="ECO:0000256" key="5">
    <source>
        <dbReference type="ARBA" id="ARBA00023180"/>
    </source>
</evidence>
<sequence length="292" mass="32795">MFSTNRNPLQLLFIPVLLIVILFFTLTTNKGTYPPPVKQHDELSIPSDAEDWEFDGALKKIQQDANGMGQVEIDVEQEQKAGRKSRKVQLDLTVMSRCPDARICESTIDKVLSEPSVMNKVNLTLNYIGKPSKQAKFGVQCMHGDVECRGNIHQLCVQSTIPAVHTTTSPSHNSDGLALHTNFPVMSFVSAQNYYDPRKIGQEDYAKDNLKAVGYDWEESGVGKCVEEEGKRLLEDSVVRTRDVLKSSKSCTILIEGEQRCVHDGSWYDCDDGHEVGDFVRSIEKAWKKLQD</sequence>
<dbReference type="PANTHER" id="PTHR13234:SF8">
    <property type="entry name" value="GAMMA-INTERFERON-INDUCIBLE LYSOSOMAL THIOL REDUCTASE"/>
    <property type="match status" value="1"/>
</dbReference>
<gene>
    <name evidence="6" type="ORF">FFLO_01677</name>
</gene>
<name>A0A8K0NPS5_9TREE</name>
<dbReference type="GO" id="GO:0005576">
    <property type="term" value="C:extracellular region"/>
    <property type="evidence" value="ECO:0007669"/>
    <property type="project" value="UniProtKB-SubCell"/>
</dbReference>
<evidence type="ECO:0000256" key="2">
    <source>
        <dbReference type="ARBA" id="ARBA00005679"/>
    </source>
</evidence>